<dbReference type="PANTHER" id="PTHR35010:SF4">
    <property type="entry name" value="BLL5781 PROTEIN"/>
    <property type="match status" value="1"/>
</dbReference>
<sequence>MTSDVIARAAILGDTRDVPTEETVGQLLRRWRLSRTLSQLDLAIQADVSARHISFVETGRTIPSSAMVLRLAEHLNVPLRERNRLLVAAGHAPVYRERTPGDPDFDRVREALGRILRAHEPYPAIALDRRWNVLIANAAFDILLEGVDSELLQPPINMMRLGFHPRGLAPRIRNLAQVRAHLLPRLGRQAAHTGDPHLIALHEELLAYGQDEQPPGPDPADIALPIQLDHHGTELCMINTVTTFGAAFDLALEEVTIETYLPANETTARHYRHLGRLRADNDTDSACPRTPGS</sequence>
<dbReference type="Pfam" id="PF17765">
    <property type="entry name" value="MLTR_LBD"/>
    <property type="match status" value="1"/>
</dbReference>
<dbReference type="EMBL" id="LT607750">
    <property type="protein sequence ID" value="SCG56988.1"/>
    <property type="molecule type" value="Genomic_DNA"/>
</dbReference>
<evidence type="ECO:0000259" key="1">
    <source>
        <dbReference type="PROSITE" id="PS50943"/>
    </source>
</evidence>
<reference evidence="2 3" key="1">
    <citation type="submission" date="2016-06" db="EMBL/GenBank/DDBJ databases">
        <authorList>
            <person name="Kjaerup R.B."/>
            <person name="Dalgaard T.S."/>
            <person name="Juul-Madsen H.R."/>
        </authorList>
    </citation>
    <scope>NUCLEOTIDE SEQUENCE [LARGE SCALE GENOMIC DNA]</scope>
    <source>
        <strain evidence="2 3">DSM 43904</strain>
    </source>
</reference>
<dbReference type="Pfam" id="PF13560">
    <property type="entry name" value="HTH_31"/>
    <property type="match status" value="1"/>
</dbReference>
<dbReference type="InterPro" id="IPR010982">
    <property type="entry name" value="Lambda_DNA-bd_dom_sf"/>
</dbReference>
<dbReference type="Gene3D" id="1.10.260.40">
    <property type="entry name" value="lambda repressor-like DNA-binding domains"/>
    <property type="match status" value="1"/>
</dbReference>
<dbReference type="CDD" id="cd00093">
    <property type="entry name" value="HTH_XRE"/>
    <property type="match status" value="1"/>
</dbReference>
<dbReference type="PANTHER" id="PTHR35010">
    <property type="entry name" value="BLL4672 PROTEIN-RELATED"/>
    <property type="match status" value="1"/>
</dbReference>
<dbReference type="InterPro" id="IPR001387">
    <property type="entry name" value="Cro/C1-type_HTH"/>
</dbReference>
<dbReference type="Gene3D" id="3.30.450.180">
    <property type="match status" value="1"/>
</dbReference>
<dbReference type="SMART" id="SM00530">
    <property type="entry name" value="HTH_XRE"/>
    <property type="match status" value="1"/>
</dbReference>
<dbReference type="AlphaFoldDB" id="A0A1C5IEX9"/>
<dbReference type="SUPFAM" id="SSF47413">
    <property type="entry name" value="lambda repressor-like DNA-binding domains"/>
    <property type="match status" value="1"/>
</dbReference>
<protein>
    <submittedName>
        <fullName evidence="2">Transcriptional regulator, contains XRE-family HTH domain</fullName>
    </submittedName>
</protein>
<name>A0A1C5IEX9_9ACTN</name>
<accession>A0A1C5IEX9</accession>
<evidence type="ECO:0000313" key="3">
    <source>
        <dbReference type="Proteomes" id="UP000198217"/>
    </source>
</evidence>
<gene>
    <name evidence="2" type="ORF">GA0070609_3233</name>
</gene>
<proteinExistence type="predicted"/>
<dbReference type="Proteomes" id="UP000198217">
    <property type="component" value="Chromosome I"/>
</dbReference>
<organism evidence="2 3">
    <name type="scientific">Micromonospora echinaurantiaca</name>
    <dbReference type="NCBI Taxonomy" id="47857"/>
    <lineage>
        <taxon>Bacteria</taxon>
        <taxon>Bacillati</taxon>
        <taxon>Actinomycetota</taxon>
        <taxon>Actinomycetes</taxon>
        <taxon>Micromonosporales</taxon>
        <taxon>Micromonosporaceae</taxon>
        <taxon>Micromonospora</taxon>
    </lineage>
</organism>
<keyword evidence="3" id="KW-1185">Reference proteome</keyword>
<dbReference type="GO" id="GO:0003677">
    <property type="term" value="F:DNA binding"/>
    <property type="evidence" value="ECO:0007669"/>
    <property type="project" value="InterPro"/>
</dbReference>
<dbReference type="InterPro" id="IPR041413">
    <property type="entry name" value="MLTR_LBD"/>
</dbReference>
<dbReference type="PROSITE" id="PS50943">
    <property type="entry name" value="HTH_CROC1"/>
    <property type="match status" value="1"/>
</dbReference>
<feature type="domain" description="HTH cro/C1-type" evidence="1">
    <location>
        <begin position="28"/>
        <end position="82"/>
    </location>
</feature>
<evidence type="ECO:0000313" key="2">
    <source>
        <dbReference type="EMBL" id="SCG56988.1"/>
    </source>
</evidence>